<evidence type="ECO:0000256" key="4">
    <source>
        <dbReference type="ARBA" id="ARBA00022692"/>
    </source>
</evidence>
<evidence type="ECO:0000256" key="2">
    <source>
        <dbReference type="ARBA" id="ARBA00007520"/>
    </source>
</evidence>
<dbReference type="Proteomes" id="UP000283895">
    <property type="component" value="Unassembled WGS sequence"/>
</dbReference>
<evidence type="ECO:0000256" key="5">
    <source>
        <dbReference type="ARBA" id="ARBA00022989"/>
    </source>
</evidence>
<comment type="caution">
    <text evidence="8">The sequence shown here is derived from an EMBL/GenBank/DDBJ whole genome shotgun (WGS) entry which is preliminary data.</text>
</comment>
<dbReference type="OrthoDB" id="10021397at2759"/>
<reference evidence="8 9" key="1">
    <citation type="submission" date="2015-09" db="EMBL/GenBank/DDBJ databases">
        <title>Host preference determinants of Valsa canker pathogens revealed by comparative genomics.</title>
        <authorList>
            <person name="Yin Z."/>
            <person name="Huang L."/>
        </authorList>
    </citation>
    <scope>NUCLEOTIDE SEQUENCE [LARGE SCALE GENOMIC DNA]</scope>
    <source>
        <strain evidence="8 9">03-1</strain>
    </source>
</reference>
<comment type="subcellular location">
    <subcellularLocation>
        <location evidence="1">Membrane</location>
        <topology evidence="1">Multi-pass membrane protein</topology>
    </subcellularLocation>
</comment>
<comment type="similarity">
    <text evidence="2">Belongs to the major facilitator superfamily. TCR/Tet family.</text>
</comment>
<keyword evidence="5 7" id="KW-1133">Transmembrane helix</keyword>
<dbReference type="GO" id="GO:0005886">
    <property type="term" value="C:plasma membrane"/>
    <property type="evidence" value="ECO:0007669"/>
    <property type="project" value="TreeGrafter"/>
</dbReference>
<keyword evidence="9" id="KW-1185">Reference proteome</keyword>
<keyword evidence="3" id="KW-0813">Transport</keyword>
<dbReference type="PANTHER" id="PTHR23501">
    <property type="entry name" value="MAJOR FACILITATOR SUPERFAMILY"/>
    <property type="match status" value="1"/>
</dbReference>
<evidence type="ECO:0000313" key="9">
    <source>
        <dbReference type="Proteomes" id="UP000283895"/>
    </source>
</evidence>
<feature type="transmembrane region" description="Helical" evidence="7">
    <location>
        <begin position="113"/>
        <end position="136"/>
    </location>
</feature>
<evidence type="ECO:0000256" key="1">
    <source>
        <dbReference type="ARBA" id="ARBA00004141"/>
    </source>
</evidence>
<evidence type="ECO:0000256" key="3">
    <source>
        <dbReference type="ARBA" id="ARBA00022448"/>
    </source>
</evidence>
<evidence type="ECO:0000256" key="7">
    <source>
        <dbReference type="SAM" id="Phobius"/>
    </source>
</evidence>
<proteinExistence type="inferred from homology"/>
<keyword evidence="4 7" id="KW-0812">Transmembrane</keyword>
<gene>
    <name evidence="8" type="ORF">VMCG_10040</name>
</gene>
<accession>A0A423VI08</accession>
<name>A0A423VI08_9PEZI</name>
<protein>
    <submittedName>
        <fullName evidence="8">Uncharacterized protein</fullName>
    </submittedName>
</protein>
<sequence>MNALIISRVWAGFGGALGDSSATWRLHEPMADEVLMSLPPNWAFYINMVIFGALSPIYVFALPSIPMQPGRRWTDKVKELDWLGVMLSAGMYVCFVLAFTFGGSEWAWSSGHVIALVVVSGVSAAAFAASQVWALLLADRRSQRLFPVDFLGNLQLLLQYL</sequence>
<feature type="transmembrane region" description="Helical" evidence="7">
    <location>
        <begin position="82"/>
        <end position="101"/>
    </location>
</feature>
<dbReference type="PANTHER" id="PTHR23501:SF12">
    <property type="entry name" value="MAJOR FACILITATOR SUPERFAMILY (MFS) PROFILE DOMAIN-CONTAINING PROTEIN-RELATED"/>
    <property type="match status" value="1"/>
</dbReference>
<evidence type="ECO:0000256" key="6">
    <source>
        <dbReference type="ARBA" id="ARBA00023136"/>
    </source>
</evidence>
<dbReference type="EMBL" id="LKEA01000061">
    <property type="protein sequence ID" value="ROV90640.1"/>
    <property type="molecule type" value="Genomic_DNA"/>
</dbReference>
<dbReference type="GO" id="GO:0022857">
    <property type="term" value="F:transmembrane transporter activity"/>
    <property type="evidence" value="ECO:0007669"/>
    <property type="project" value="TreeGrafter"/>
</dbReference>
<organism evidence="8 9">
    <name type="scientific">Cytospora schulzeri</name>
    <dbReference type="NCBI Taxonomy" id="448051"/>
    <lineage>
        <taxon>Eukaryota</taxon>
        <taxon>Fungi</taxon>
        <taxon>Dikarya</taxon>
        <taxon>Ascomycota</taxon>
        <taxon>Pezizomycotina</taxon>
        <taxon>Sordariomycetes</taxon>
        <taxon>Sordariomycetidae</taxon>
        <taxon>Diaporthales</taxon>
        <taxon>Cytosporaceae</taxon>
        <taxon>Cytospora</taxon>
    </lineage>
</organism>
<feature type="transmembrane region" description="Helical" evidence="7">
    <location>
        <begin position="42"/>
        <end position="61"/>
    </location>
</feature>
<dbReference type="AlphaFoldDB" id="A0A423VI08"/>
<evidence type="ECO:0000313" key="8">
    <source>
        <dbReference type="EMBL" id="ROV90640.1"/>
    </source>
</evidence>
<keyword evidence="6 7" id="KW-0472">Membrane</keyword>